<dbReference type="Pfam" id="PF12833">
    <property type="entry name" value="HTH_18"/>
    <property type="match status" value="1"/>
</dbReference>
<dbReference type="RefSeq" id="WP_219044775.1">
    <property type="nucleotide sequence ID" value="NZ_JAHWDQ010000006.1"/>
</dbReference>
<dbReference type="SMART" id="SM00342">
    <property type="entry name" value="HTH_ARAC"/>
    <property type="match status" value="1"/>
</dbReference>
<accession>A0ABS6VW29</accession>
<dbReference type="EMBL" id="JAHWDQ010000006">
    <property type="protein sequence ID" value="MBW2942528.1"/>
    <property type="molecule type" value="Genomic_DNA"/>
</dbReference>
<comment type="caution">
    <text evidence="5">The sequence shown here is derived from an EMBL/GenBank/DDBJ whole genome shotgun (WGS) entry which is preliminary data.</text>
</comment>
<dbReference type="PANTHER" id="PTHR46796:SF6">
    <property type="entry name" value="ARAC SUBFAMILY"/>
    <property type="match status" value="1"/>
</dbReference>
<reference evidence="5" key="1">
    <citation type="submission" date="2021-07" db="EMBL/GenBank/DDBJ databases">
        <title>Zhongshania sp. CAU 1632 isolated from seawater.</title>
        <authorList>
            <person name="Kim W."/>
        </authorList>
    </citation>
    <scope>NUCLEOTIDE SEQUENCE</scope>
    <source>
        <strain evidence="5">CAU 1632</strain>
    </source>
</reference>
<keyword evidence="2" id="KW-0238">DNA-binding</keyword>
<evidence type="ECO:0000256" key="2">
    <source>
        <dbReference type="ARBA" id="ARBA00023125"/>
    </source>
</evidence>
<dbReference type="InterPro" id="IPR018060">
    <property type="entry name" value="HTH_AraC"/>
</dbReference>
<proteinExistence type="predicted"/>
<name>A0ABS6VW29_9GAMM</name>
<dbReference type="PROSITE" id="PS00041">
    <property type="entry name" value="HTH_ARAC_FAMILY_1"/>
    <property type="match status" value="1"/>
</dbReference>
<dbReference type="Proteomes" id="UP001166291">
    <property type="component" value="Unassembled WGS sequence"/>
</dbReference>
<organism evidence="5 6">
    <name type="scientific">Zhongshania aquimaris</name>
    <dbReference type="NCBI Taxonomy" id="2857107"/>
    <lineage>
        <taxon>Bacteria</taxon>
        <taxon>Pseudomonadati</taxon>
        <taxon>Pseudomonadota</taxon>
        <taxon>Gammaproteobacteria</taxon>
        <taxon>Cellvibrionales</taxon>
        <taxon>Spongiibacteraceae</taxon>
        <taxon>Zhongshania</taxon>
    </lineage>
</organism>
<protein>
    <submittedName>
        <fullName evidence="5">Helix-turn-helix transcriptional regulator</fullName>
    </submittedName>
</protein>
<evidence type="ECO:0000256" key="3">
    <source>
        <dbReference type="ARBA" id="ARBA00023163"/>
    </source>
</evidence>
<feature type="domain" description="HTH araC/xylS-type" evidence="4">
    <location>
        <begin position="180"/>
        <end position="280"/>
    </location>
</feature>
<keyword evidence="6" id="KW-1185">Reference proteome</keyword>
<gene>
    <name evidence="5" type="ORF">KXJ70_17150</name>
</gene>
<evidence type="ECO:0000256" key="1">
    <source>
        <dbReference type="ARBA" id="ARBA00023015"/>
    </source>
</evidence>
<keyword evidence="3" id="KW-0804">Transcription</keyword>
<dbReference type="InterPro" id="IPR018062">
    <property type="entry name" value="HTH_AraC-typ_CS"/>
</dbReference>
<keyword evidence="1" id="KW-0805">Transcription regulation</keyword>
<evidence type="ECO:0000313" key="5">
    <source>
        <dbReference type="EMBL" id="MBW2942528.1"/>
    </source>
</evidence>
<dbReference type="InterPro" id="IPR050204">
    <property type="entry name" value="AraC_XylS_family_regulators"/>
</dbReference>
<dbReference type="PROSITE" id="PS01124">
    <property type="entry name" value="HTH_ARAC_FAMILY_2"/>
    <property type="match status" value="1"/>
</dbReference>
<evidence type="ECO:0000313" key="6">
    <source>
        <dbReference type="Proteomes" id="UP001166291"/>
    </source>
</evidence>
<dbReference type="PANTHER" id="PTHR46796">
    <property type="entry name" value="HTH-TYPE TRANSCRIPTIONAL ACTIVATOR RHAS-RELATED"/>
    <property type="match status" value="1"/>
</dbReference>
<evidence type="ECO:0000259" key="4">
    <source>
        <dbReference type="PROSITE" id="PS01124"/>
    </source>
</evidence>
<sequence length="285" mass="32027">MATATMRIEAELRAPVAAAQLVHYRLDEPADNLQSEDASYRLDLCLTPRPRNARACYPQRWGRDRFERLGKVFVVPPGELLHSRSDERGEQASLLFQLDPSAMQERLEQNLAWDARYLSAGLDVRDVSIQMLLMRLAEEAKSPGFASEMLVELIASQLAIELSRYQQRIVNESSSGGLAQWRLKLIDERIREAPSMPTLDELAGLCGLSVRQLTRGFRSSKACSIGDYVANSRIELAKEMLSSDSSIKAISYTLGFSSPSGFCYAFRRASGETPGQYRQRILRCR</sequence>